<accession>A0ABX7B8Z8</accession>
<keyword evidence="11" id="KW-1185">Reference proteome</keyword>
<keyword evidence="2" id="KW-1003">Cell membrane</keyword>
<protein>
    <submittedName>
        <fullName evidence="10">Glycosyltransferase family 39 protein</fullName>
    </submittedName>
</protein>
<name>A0ABX7B8Z8_9PROT</name>
<dbReference type="PANTHER" id="PTHR33908">
    <property type="entry name" value="MANNOSYLTRANSFERASE YKCB-RELATED"/>
    <property type="match status" value="1"/>
</dbReference>
<dbReference type="Pfam" id="PF13231">
    <property type="entry name" value="PMT_2"/>
    <property type="match status" value="1"/>
</dbReference>
<evidence type="ECO:0000256" key="3">
    <source>
        <dbReference type="ARBA" id="ARBA00022676"/>
    </source>
</evidence>
<evidence type="ECO:0000256" key="8">
    <source>
        <dbReference type="SAM" id="Phobius"/>
    </source>
</evidence>
<evidence type="ECO:0000256" key="6">
    <source>
        <dbReference type="ARBA" id="ARBA00022989"/>
    </source>
</evidence>
<feature type="domain" description="Glycosyltransferase RgtA/B/C/D-like" evidence="9">
    <location>
        <begin position="116"/>
        <end position="224"/>
    </location>
</feature>
<evidence type="ECO:0000259" key="9">
    <source>
        <dbReference type="Pfam" id="PF13231"/>
    </source>
</evidence>
<evidence type="ECO:0000256" key="7">
    <source>
        <dbReference type="ARBA" id="ARBA00023136"/>
    </source>
</evidence>
<gene>
    <name evidence="10" type="ORF">IGS68_05020</name>
</gene>
<dbReference type="InterPro" id="IPR050297">
    <property type="entry name" value="LipidA_mod_glycosyltrf_83"/>
</dbReference>
<evidence type="ECO:0000313" key="11">
    <source>
        <dbReference type="Proteomes" id="UP000595197"/>
    </source>
</evidence>
<keyword evidence="3" id="KW-0328">Glycosyltransferase</keyword>
<keyword evidence="5 8" id="KW-0812">Transmembrane</keyword>
<evidence type="ECO:0000256" key="1">
    <source>
        <dbReference type="ARBA" id="ARBA00004651"/>
    </source>
</evidence>
<evidence type="ECO:0000256" key="2">
    <source>
        <dbReference type="ARBA" id="ARBA00022475"/>
    </source>
</evidence>
<dbReference type="InterPro" id="IPR038731">
    <property type="entry name" value="RgtA/B/C-like"/>
</dbReference>
<dbReference type="Proteomes" id="UP000595197">
    <property type="component" value="Chromosome"/>
</dbReference>
<feature type="transmembrane region" description="Helical" evidence="8">
    <location>
        <begin position="373"/>
        <end position="392"/>
    </location>
</feature>
<proteinExistence type="predicted"/>
<dbReference type="RefSeq" id="WP_201077817.1">
    <property type="nucleotide sequence ID" value="NZ_CP067420.1"/>
</dbReference>
<reference evidence="10" key="1">
    <citation type="submission" date="2021-02" db="EMBL/GenBank/DDBJ databases">
        <title>Skermanella TT6 skin isolate.</title>
        <authorList>
            <person name="Lee K."/>
            <person name="Ganzorig M."/>
        </authorList>
    </citation>
    <scope>NUCLEOTIDE SEQUENCE</scope>
    <source>
        <strain evidence="10">TT6</strain>
    </source>
</reference>
<feature type="transmembrane region" description="Helical" evidence="8">
    <location>
        <begin position="136"/>
        <end position="155"/>
    </location>
</feature>
<feature type="transmembrane region" description="Helical" evidence="8">
    <location>
        <begin position="29"/>
        <end position="50"/>
    </location>
</feature>
<feature type="transmembrane region" description="Helical" evidence="8">
    <location>
        <begin position="404"/>
        <end position="425"/>
    </location>
</feature>
<keyword evidence="7 8" id="KW-0472">Membrane</keyword>
<evidence type="ECO:0000256" key="4">
    <source>
        <dbReference type="ARBA" id="ARBA00022679"/>
    </source>
</evidence>
<comment type="subcellular location">
    <subcellularLocation>
        <location evidence="1">Cell membrane</location>
        <topology evidence="1">Multi-pass membrane protein</topology>
    </subcellularLocation>
</comment>
<organism evidence="10 11">
    <name type="scientific">Skermanella cutis</name>
    <dbReference type="NCBI Taxonomy" id="2775420"/>
    <lineage>
        <taxon>Bacteria</taxon>
        <taxon>Pseudomonadati</taxon>
        <taxon>Pseudomonadota</taxon>
        <taxon>Alphaproteobacteria</taxon>
        <taxon>Rhodospirillales</taxon>
        <taxon>Azospirillaceae</taxon>
        <taxon>Skermanella</taxon>
    </lineage>
</organism>
<keyword evidence="4" id="KW-0808">Transferase</keyword>
<keyword evidence="6 8" id="KW-1133">Transmembrane helix</keyword>
<dbReference type="EMBL" id="CP067420">
    <property type="protein sequence ID" value="QQP90608.1"/>
    <property type="molecule type" value="Genomic_DNA"/>
</dbReference>
<feature type="transmembrane region" description="Helical" evidence="8">
    <location>
        <begin position="238"/>
        <end position="263"/>
    </location>
</feature>
<feature type="transmembrane region" description="Helical" evidence="8">
    <location>
        <begin position="343"/>
        <end position="361"/>
    </location>
</feature>
<evidence type="ECO:0000313" key="10">
    <source>
        <dbReference type="EMBL" id="QQP90608.1"/>
    </source>
</evidence>
<evidence type="ECO:0000256" key="5">
    <source>
        <dbReference type="ARBA" id="ARBA00022692"/>
    </source>
</evidence>
<dbReference type="PANTHER" id="PTHR33908:SF11">
    <property type="entry name" value="MEMBRANE PROTEIN"/>
    <property type="match status" value="1"/>
</dbReference>
<feature type="transmembrane region" description="Helical" evidence="8">
    <location>
        <begin position="314"/>
        <end position="331"/>
    </location>
</feature>
<feature type="transmembrane region" description="Helical" evidence="8">
    <location>
        <begin position="207"/>
        <end position="226"/>
    </location>
</feature>
<sequence length="547" mass="60045">MTVIDPRVPQSAFDRVVAGALPRSLFDDLALGLLLSLGVLILLTFPNYGIIWDEEVQRTYGLLLLDYYGSGLRDLSAFDYDNLYLYGGGFDMAAALLERVSPLGAYETRHLLGGMVGLLGMAGTWRLARLIGDERTGFFALLLLALSPAYYGHMFSNPKDIPFACGMIWCLHLSALILRELPRPRWGLVLGFGIVLGLTLGTRIGGVLAVFFLGAAVLGHLGRVAALRGGFAPAARQAAAIALRLLPALPVAWIVMILAWPWAHLDFLNPVRAFLKFSAFPWPNEVLYGGRWIPADDLPATYLPTMLGLQLPELLLAGLVAAAWFGFRALVRPPLVVDATRRLQVGLVALAAVFPVAYALVSHPVLYNGFRHFLFVLPPLAIVAALGFDRLWAAVADNRSRLRARLLALPFTAAVVAQVWTMAALHPYEYVYYNRLAGGIAGAEWRYELDYWGAALREAALALDEYVANERGGRIGTAERVRVFVCGHPTSAMYFLPPQFRLVGEPEQADFLVSWTQAGCNFTMFGQVVAEVRRFGVTLAVVKDLRE</sequence>